<keyword evidence="9" id="KW-0969">Cilium</keyword>
<dbReference type="AlphaFoldDB" id="A0A9X3Z2X1"/>
<evidence type="ECO:0000256" key="1">
    <source>
        <dbReference type="ARBA" id="ARBA00005322"/>
    </source>
</evidence>
<evidence type="ECO:0000259" key="8">
    <source>
        <dbReference type="Pfam" id="PF04316"/>
    </source>
</evidence>
<dbReference type="InterPro" id="IPR031316">
    <property type="entry name" value="FlgM_C"/>
</dbReference>
<dbReference type="Proteomes" id="UP001151071">
    <property type="component" value="Unassembled WGS sequence"/>
</dbReference>
<evidence type="ECO:0000256" key="5">
    <source>
        <dbReference type="ARBA" id="ARBA00023015"/>
    </source>
</evidence>
<evidence type="ECO:0000256" key="2">
    <source>
        <dbReference type="ARBA" id="ARBA00017823"/>
    </source>
</evidence>
<organism evidence="9 10">
    <name type="scientific">Brevibacillus thermoruber</name>
    <dbReference type="NCBI Taxonomy" id="33942"/>
    <lineage>
        <taxon>Bacteria</taxon>
        <taxon>Bacillati</taxon>
        <taxon>Bacillota</taxon>
        <taxon>Bacilli</taxon>
        <taxon>Bacillales</taxon>
        <taxon>Paenibacillaceae</taxon>
        <taxon>Brevibacillus</taxon>
    </lineage>
</organism>
<gene>
    <name evidence="9" type="primary">flgM</name>
    <name evidence="9" type="ORF">O3V59_06890</name>
</gene>
<evidence type="ECO:0000313" key="10">
    <source>
        <dbReference type="Proteomes" id="UP001151071"/>
    </source>
</evidence>
<dbReference type="SUPFAM" id="SSF101498">
    <property type="entry name" value="Anti-sigma factor FlgM"/>
    <property type="match status" value="1"/>
</dbReference>
<reference evidence="9" key="1">
    <citation type="submission" date="2022-12" db="EMBL/GenBank/DDBJ databases">
        <title>Draft genome sequence of the thermophilic strain Brevibacillus thermoruber HT42, isolated from Los Humeros, Puebla, Mexico, with biotechnological potential.</title>
        <authorList>
            <person name="Lara Sanchez J."/>
            <person name="Solis Palacios R."/>
            <person name="Bustos Baena A.S."/>
            <person name="Ruz Baez A.E."/>
            <person name="Espinosa Luna G."/>
            <person name="Oliart Ros R.M."/>
        </authorList>
    </citation>
    <scope>NUCLEOTIDE SEQUENCE</scope>
    <source>
        <strain evidence="9">HT42</strain>
    </source>
</reference>
<protein>
    <recommendedName>
        <fullName evidence="2">Negative regulator of flagellin synthesis</fullName>
    </recommendedName>
</protein>
<keyword evidence="6" id="KW-0804">Transcription</keyword>
<comment type="similarity">
    <text evidence="1">Belongs to the FlgM family.</text>
</comment>
<keyword evidence="9" id="KW-0966">Cell projection</keyword>
<dbReference type="InterPro" id="IPR035890">
    <property type="entry name" value="Anti-sigma-28_factor_FlgM_sf"/>
</dbReference>
<evidence type="ECO:0000256" key="6">
    <source>
        <dbReference type="ARBA" id="ARBA00023163"/>
    </source>
</evidence>
<keyword evidence="5" id="KW-0805">Transcription regulation</keyword>
<evidence type="ECO:0000256" key="4">
    <source>
        <dbReference type="ARBA" id="ARBA00022795"/>
    </source>
</evidence>
<keyword evidence="3" id="KW-0678">Repressor</keyword>
<feature type="domain" description="Anti-sigma-28 factor FlgM C-terminal" evidence="8">
    <location>
        <begin position="34"/>
        <end position="85"/>
    </location>
</feature>
<dbReference type="GO" id="GO:0044781">
    <property type="term" value="P:bacterial-type flagellum organization"/>
    <property type="evidence" value="ECO:0007669"/>
    <property type="project" value="UniProtKB-KW"/>
</dbReference>
<keyword evidence="10" id="KW-1185">Reference proteome</keyword>
<dbReference type="GO" id="GO:0045892">
    <property type="term" value="P:negative regulation of DNA-templated transcription"/>
    <property type="evidence" value="ECO:0007669"/>
    <property type="project" value="InterPro"/>
</dbReference>
<dbReference type="EMBL" id="JAPYYP010000006">
    <property type="protein sequence ID" value="MDA5108079.1"/>
    <property type="molecule type" value="Genomic_DNA"/>
</dbReference>
<dbReference type="RefSeq" id="WP_035295905.1">
    <property type="nucleotide sequence ID" value="NZ_JAPYYP010000006.1"/>
</dbReference>
<proteinExistence type="inferred from homology"/>
<evidence type="ECO:0000256" key="7">
    <source>
        <dbReference type="SAM" id="MobiDB-lite"/>
    </source>
</evidence>
<dbReference type="NCBIfam" id="TIGR03824">
    <property type="entry name" value="FlgM_jcvi"/>
    <property type="match status" value="1"/>
</dbReference>
<evidence type="ECO:0000313" key="9">
    <source>
        <dbReference type="EMBL" id="MDA5108079.1"/>
    </source>
</evidence>
<evidence type="ECO:0000256" key="3">
    <source>
        <dbReference type="ARBA" id="ARBA00022491"/>
    </source>
</evidence>
<feature type="region of interest" description="Disordered" evidence="7">
    <location>
        <begin position="1"/>
        <end position="30"/>
    </location>
</feature>
<sequence>MRIQEPNRTGMINAYSKTGQTPVGKERKVSMGKDEVNISAEALEMLKQVEDPDSPARREKIQRLKKQVEEGTYRVPSDKIADKILSFWRKL</sequence>
<dbReference type="Pfam" id="PF04316">
    <property type="entry name" value="FlgM"/>
    <property type="match status" value="1"/>
</dbReference>
<keyword evidence="9" id="KW-0282">Flagellum</keyword>
<dbReference type="InterPro" id="IPR007412">
    <property type="entry name" value="FlgM"/>
</dbReference>
<name>A0A9X3Z2X1_9BACL</name>
<comment type="caution">
    <text evidence="9">The sequence shown here is derived from an EMBL/GenBank/DDBJ whole genome shotgun (WGS) entry which is preliminary data.</text>
</comment>
<accession>A0A9X3Z2X1</accession>
<keyword evidence="4" id="KW-1005">Bacterial flagellum biogenesis</keyword>